<sequence>MSVPTPSTPPLAQWITTARLDNRFARDHHAPEQLYLWSMNLSAAMMYDLSHFEVIVRNALDQAIQNKTRGDDPWFEVHLKRDPDFQNEVSEAVKTAITRARKGKRTRTRDDVVAAFPFGFWANLLRPKNEAEIWGRVKSVVRTPQGAKKERAPFFEALHDLTQIRNDCAHCRIASTHDAVAMQRHMTAVEPLLPEGSFEWMRQRWKTPAVLEARP</sequence>
<proteinExistence type="predicted"/>
<evidence type="ECO:0000313" key="1">
    <source>
        <dbReference type="EMBL" id="BBX38051.1"/>
    </source>
</evidence>
<dbReference type="Proteomes" id="UP000465622">
    <property type="component" value="Chromosome"/>
</dbReference>
<reference evidence="1 2" key="1">
    <citation type="journal article" date="2019" name="Emerg. Microbes Infect.">
        <title>Comprehensive subspecies identification of 175 nontuberculous mycobacteria species based on 7547 genomic profiles.</title>
        <authorList>
            <person name="Matsumoto Y."/>
            <person name="Kinjo T."/>
            <person name="Motooka D."/>
            <person name="Nabeya D."/>
            <person name="Jung N."/>
            <person name="Uechi K."/>
            <person name="Horii T."/>
            <person name="Iida T."/>
            <person name="Fujita J."/>
            <person name="Nakamura S."/>
        </authorList>
    </citation>
    <scope>NUCLEOTIDE SEQUENCE [LARGE SCALE GENOMIC DNA]</scope>
    <source>
        <strain evidence="1 2">JCM 12375</strain>
    </source>
</reference>
<name>A0ABN5YJ97_MYCME</name>
<evidence type="ECO:0000313" key="2">
    <source>
        <dbReference type="Proteomes" id="UP000465622"/>
    </source>
</evidence>
<evidence type="ECO:0008006" key="3">
    <source>
        <dbReference type="Google" id="ProtNLM"/>
    </source>
</evidence>
<keyword evidence="2" id="KW-1185">Reference proteome</keyword>
<gene>
    <name evidence="1" type="ORF">MMAGJ_73330</name>
</gene>
<dbReference type="RefSeq" id="WP_036443241.1">
    <property type="nucleotide sequence ID" value="NZ_AP022567.1"/>
</dbReference>
<protein>
    <recommendedName>
        <fullName evidence="3">Abi-like protein</fullName>
    </recommendedName>
</protein>
<accession>A0ABN5YJ97</accession>
<organism evidence="1 2">
    <name type="scientific">Mycolicibacterium mageritense</name>
    <name type="common">Mycobacterium mageritense</name>
    <dbReference type="NCBI Taxonomy" id="53462"/>
    <lineage>
        <taxon>Bacteria</taxon>
        <taxon>Bacillati</taxon>
        <taxon>Actinomycetota</taxon>
        <taxon>Actinomycetes</taxon>
        <taxon>Mycobacteriales</taxon>
        <taxon>Mycobacteriaceae</taxon>
        <taxon>Mycolicibacterium</taxon>
    </lineage>
</organism>
<dbReference type="EMBL" id="AP022567">
    <property type="protein sequence ID" value="BBX38051.1"/>
    <property type="molecule type" value="Genomic_DNA"/>
</dbReference>